<dbReference type="Proteomes" id="UP000290289">
    <property type="component" value="Chromosome 15"/>
</dbReference>
<evidence type="ECO:0000313" key="1">
    <source>
        <dbReference type="EMBL" id="RXH75413.1"/>
    </source>
</evidence>
<name>A0A498I2W1_MALDO</name>
<keyword evidence="2" id="KW-1185">Reference proteome</keyword>
<organism evidence="1 2">
    <name type="scientific">Malus domestica</name>
    <name type="common">Apple</name>
    <name type="synonym">Pyrus malus</name>
    <dbReference type="NCBI Taxonomy" id="3750"/>
    <lineage>
        <taxon>Eukaryota</taxon>
        <taxon>Viridiplantae</taxon>
        <taxon>Streptophyta</taxon>
        <taxon>Embryophyta</taxon>
        <taxon>Tracheophyta</taxon>
        <taxon>Spermatophyta</taxon>
        <taxon>Magnoliopsida</taxon>
        <taxon>eudicotyledons</taxon>
        <taxon>Gunneridae</taxon>
        <taxon>Pentapetalae</taxon>
        <taxon>rosids</taxon>
        <taxon>fabids</taxon>
        <taxon>Rosales</taxon>
        <taxon>Rosaceae</taxon>
        <taxon>Amygdaloideae</taxon>
        <taxon>Maleae</taxon>
        <taxon>Malus</taxon>
    </lineage>
</organism>
<sequence length="95" mass="10641">MVAQLRKEYTDSMMAHNKRVDLEMENMKREMRVEIMSALKMTTDGGMVKPNGVDVTQIQASGEVEDNGFVVLQNIGTDDKIGYRPCIMNVTGISK</sequence>
<protein>
    <submittedName>
        <fullName evidence="1">Uncharacterized protein</fullName>
    </submittedName>
</protein>
<dbReference type="AlphaFoldDB" id="A0A498I2W1"/>
<accession>A0A498I2W1</accession>
<evidence type="ECO:0000313" key="2">
    <source>
        <dbReference type="Proteomes" id="UP000290289"/>
    </source>
</evidence>
<dbReference type="EMBL" id="RDQH01000341">
    <property type="protein sequence ID" value="RXH75413.1"/>
    <property type="molecule type" value="Genomic_DNA"/>
</dbReference>
<proteinExistence type="predicted"/>
<reference evidence="1 2" key="1">
    <citation type="submission" date="2018-10" db="EMBL/GenBank/DDBJ databases">
        <title>A high-quality apple genome assembly.</title>
        <authorList>
            <person name="Hu J."/>
        </authorList>
    </citation>
    <scope>NUCLEOTIDE SEQUENCE [LARGE SCALE GENOMIC DNA]</scope>
    <source>
        <strain evidence="2">cv. HFTH1</strain>
        <tissue evidence="1">Young leaf</tissue>
    </source>
</reference>
<gene>
    <name evidence="1" type="ORF">DVH24_030134</name>
</gene>
<comment type="caution">
    <text evidence="1">The sequence shown here is derived from an EMBL/GenBank/DDBJ whole genome shotgun (WGS) entry which is preliminary data.</text>
</comment>